<dbReference type="RefSeq" id="WP_380250589.1">
    <property type="nucleotide sequence ID" value="NZ_JBHUII010000004.1"/>
</dbReference>
<evidence type="ECO:0000313" key="3">
    <source>
        <dbReference type="EMBL" id="MFD2205712.1"/>
    </source>
</evidence>
<name>A0ABW5BHV6_9PROT</name>
<dbReference type="InterPro" id="IPR013559">
    <property type="entry name" value="YheO"/>
</dbReference>
<dbReference type="Pfam" id="PF13309">
    <property type="entry name" value="HTH_22"/>
    <property type="match status" value="1"/>
</dbReference>
<feature type="domain" description="Transcriptional regulator DauR-like HTH" evidence="2">
    <location>
        <begin position="149"/>
        <end position="210"/>
    </location>
</feature>
<dbReference type="Pfam" id="PF08348">
    <property type="entry name" value="PAS_6"/>
    <property type="match status" value="1"/>
</dbReference>
<evidence type="ECO:0000259" key="1">
    <source>
        <dbReference type="Pfam" id="PF08348"/>
    </source>
</evidence>
<protein>
    <submittedName>
        <fullName evidence="3">Transcriptional regulator</fullName>
    </submittedName>
</protein>
<accession>A0ABW5BHV6</accession>
<evidence type="ECO:0000259" key="2">
    <source>
        <dbReference type="Pfam" id="PF13309"/>
    </source>
</evidence>
<proteinExistence type="predicted"/>
<dbReference type="InterPro" id="IPR039446">
    <property type="entry name" value="DauR-like"/>
</dbReference>
<dbReference type="PANTHER" id="PTHR35568">
    <property type="entry name" value="TRANSCRIPTIONAL REGULATOR DAUR"/>
    <property type="match status" value="1"/>
</dbReference>
<organism evidence="3 4">
    <name type="scientific">Kiloniella antarctica</name>
    <dbReference type="NCBI Taxonomy" id="1550907"/>
    <lineage>
        <taxon>Bacteria</taxon>
        <taxon>Pseudomonadati</taxon>
        <taxon>Pseudomonadota</taxon>
        <taxon>Alphaproteobacteria</taxon>
        <taxon>Rhodospirillales</taxon>
        <taxon>Kiloniellaceae</taxon>
        <taxon>Kiloniella</taxon>
    </lineage>
</organism>
<feature type="domain" description="YheO-like" evidence="1">
    <location>
        <begin position="17"/>
        <end position="121"/>
    </location>
</feature>
<dbReference type="Proteomes" id="UP001597294">
    <property type="component" value="Unassembled WGS sequence"/>
</dbReference>
<dbReference type="EMBL" id="JBHUII010000004">
    <property type="protein sequence ID" value="MFD2205712.1"/>
    <property type="molecule type" value="Genomic_DNA"/>
</dbReference>
<sequence length="219" mass="24825">MVANINPNQKTNMKPGLRNYAEIANAISALFRPYIEVVLHDLETEQVVHIANNFSKRELGEPSLLHEIDFNPNDRIIGPYEKINWDGKQLKSISVVIRDDTDRPTGIMCLNADVSHFHIAKQAFDALIAVPDTGEKPEALFKEDWHERINEFVNAWVIEKGVIIQQLTGPQRKELVFALEDNGAFSGKNSTAYASRVLGLSRATIYNYLKQKKQQARPE</sequence>
<comment type="caution">
    <text evidence="3">The sequence shown here is derived from an EMBL/GenBank/DDBJ whole genome shotgun (WGS) entry which is preliminary data.</text>
</comment>
<dbReference type="InterPro" id="IPR039445">
    <property type="entry name" value="DauR-like_HTH"/>
</dbReference>
<evidence type="ECO:0000313" key="4">
    <source>
        <dbReference type="Proteomes" id="UP001597294"/>
    </source>
</evidence>
<reference evidence="4" key="1">
    <citation type="journal article" date="2019" name="Int. J. Syst. Evol. Microbiol.">
        <title>The Global Catalogue of Microorganisms (GCM) 10K type strain sequencing project: providing services to taxonomists for standard genome sequencing and annotation.</title>
        <authorList>
            <consortium name="The Broad Institute Genomics Platform"/>
            <consortium name="The Broad Institute Genome Sequencing Center for Infectious Disease"/>
            <person name="Wu L."/>
            <person name="Ma J."/>
        </authorList>
    </citation>
    <scope>NUCLEOTIDE SEQUENCE [LARGE SCALE GENOMIC DNA]</scope>
    <source>
        <strain evidence="4">CGMCC 4.7192</strain>
    </source>
</reference>
<keyword evidence="4" id="KW-1185">Reference proteome</keyword>
<dbReference type="PANTHER" id="PTHR35568:SF1">
    <property type="entry name" value="TRANSCRIPTIONAL REGULATOR DAUR"/>
    <property type="match status" value="1"/>
</dbReference>
<gene>
    <name evidence="3" type="ORF">ACFSKO_08825</name>
</gene>